<dbReference type="InParanoid" id="A0A330LB33"/>
<sequence>MDAKRKALIAIGLVALWGGVAYWQWGTLPDPVRVPLVNTSGPVSSLARSISRTGGLRVHLEQLASARTQREATFTAPRNIFAASGLDGTLSASGDGSDSGQLNQASEEALQQQAASLELDQYRYLGFVRMGESTENSGNTAVLSKNEEVMISRVGQRLERHLVVKAITPESVTLRDTQARVDHTVPLTEDAAEPQP</sequence>
<name>A0A330LB33_9BACT</name>
<dbReference type="RefSeq" id="WP_121990322.1">
    <property type="nucleotide sequence ID" value="NZ_OUNR01000018.1"/>
</dbReference>
<accession>A0A330LB33</accession>
<dbReference type="EMBL" id="OUNR01000018">
    <property type="protein sequence ID" value="SPP66112.1"/>
    <property type="molecule type" value="Genomic_DNA"/>
</dbReference>
<keyword evidence="2" id="KW-1185">Reference proteome</keyword>
<dbReference type="Proteomes" id="UP000248168">
    <property type="component" value="Unassembled WGS sequence"/>
</dbReference>
<evidence type="ECO:0000313" key="2">
    <source>
        <dbReference type="Proteomes" id="UP000248168"/>
    </source>
</evidence>
<evidence type="ECO:0000313" key="1">
    <source>
        <dbReference type="EMBL" id="SPP66112.1"/>
    </source>
</evidence>
<proteinExistence type="predicted"/>
<organism evidence="1 2">
    <name type="scientific">Nitrospira lenta</name>
    <dbReference type="NCBI Taxonomy" id="1436998"/>
    <lineage>
        <taxon>Bacteria</taxon>
        <taxon>Pseudomonadati</taxon>
        <taxon>Nitrospirota</taxon>
        <taxon>Nitrospiria</taxon>
        <taxon>Nitrospirales</taxon>
        <taxon>Nitrospiraceae</taxon>
        <taxon>Nitrospira</taxon>
    </lineage>
</organism>
<gene>
    <name evidence="1" type="ORF">NITLEN_50152</name>
</gene>
<reference evidence="2" key="1">
    <citation type="submission" date="2018-04" db="EMBL/GenBank/DDBJ databases">
        <authorList>
            <person name="Lucker S."/>
            <person name="Sakoula D."/>
        </authorList>
    </citation>
    <scope>NUCLEOTIDE SEQUENCE [LARGE SCALE GENOMIC DNA]</scope>
</reference>
<protein>
    <submittedName>
        <fullName evidence="1">Uncharacterized protein</fullName>
    </submittedName>
</protein>
<dbReference type="OrthoDB" id="9796697at2"/>
<dbReference type="AlphaFoldDB" id="A0A330LB33"/>